<reference evidence="11 12" key="1">
    <citation type="journal article" date="2016" name="Nat. Commun.">
        <title>Thousands of microbial genomes shed light on interconnected biogeochemical processes in an aquifer system.</title>
        <authorList>
            <person name="Anantharaman K."/>
            <person name="Brown C.T."/>
            <person name="Hug L.A."/>
            <person name="Sharon I."/>
            <person name="Castelle C.J."/>
            <person name="Probst A.J."/>
            <person name="Thomas B.C."/>
            <person name="Singh A."/>
            <person name="Wilkins M.J."/>
            <person name="Karaoz U."/>
            <person name="Brodie E.L."/>
            <person name="Williams K.H."/>
            <person name="Hubbard S.S."/>
            <person name="Banfield J.F."/>
        </authorList>
    </citation>
    <scope>NUCLEOTIDE SEQUENCE [LARGE SCALE GENOMIC DNA]</scope>
</reference>
<name>A0A1F4U735_UNCW3</name>
<dbReference type="Gene3D" id="1.10.150.870">
    <property type="match status" value="1"/>
</dbReference>
<keyword evidence="3" id="KW-0548">Nucleotidyltransferase</keyword>
<evidence type="ECO:0000313" key="12">
    <source>
        <dbReference type="Proteomes" id="UP000177025"/>
    </source>
</evidence>
<evidence type="ECO:0000256" key="2">
    <source>
        <dbReference type="ARBA" id="ARBA00022679"/>
    </source>
</evidence>
<proteinExistence type="predicted"/>
<feature type="domain" description="DNA polymerase III alpha subunit finger" evidence="10">
    <location>
        <begin position="511"/>
        <end position="653"/>
    </location>
</feature>
<feature type="domain" description="Bacterial DNA polymerase III alpha subunit NTPase" evidence="8">
    <location>
        <begin position="245"/>
        <end position="460"/>
    </location>
</feature>
<dbReference type="InterPro" id="IPR040982">
    <property type="entry name" value="DNA_pol3_finger"/>
</dbReference>
<dbReference type="AlphaFoldDB" id="A0A1F4U735"/>
<accession>A0A1F4U735</accession>
<evidence type="ECO:0000256" key="1">
    <source>
        <dbReference type="ARBA" id="ARBA00012417"/>
    </source>
</evidence>
<protein>
    <recommendedName>
        <fullName evidence="1">DNA-directed DNA polymerase</fullName>
        <ecNumber evidence="1">2.7.7.7</ecNumber>
    </recommendedName>
</protein>
<evidence type="ECO:0000256" key="3">
    <source>
        <dbReference type="ARBA" id="ARBA00022695"/>
    </source>
</evidence>
<comment type="catalytic activity">
    <reaction evidence="6">
        <text>DNA(n) + a 2'-deoxyribonucleoside 5'-triphosphate = DNA(n+1) + diphosphate</text>
        <dbReference type="Rhea" id="RHEA:22508"/>
        <dbReference type="Rhea" id="RHEA-COMP:17339"/>
        <dbReference type="Rhea" id="RHEA-COMP:17340"/>
        <dbReference type="ChEBI" id="CHEBI:33019"/>
        <dbReference type="ChEBI" id="CHEBI:61560"/>
        <dbReference type="ChEBI" id="CHEBI:173112"/>
        <dbReference type="EC" id="2.7.7.7"/>
    </reaction>
</comment>
<sequence length="953" mass="109760">MAIPYIPLLYHSNYGRGGSSFASFFESLVKYGIKHCGIADNNFFGLAEFINYSKAYGIKPLIGGHLLIPVKDLKKKIYFFTKNKKGYANLCALLTAQAFDTLEEENIIEHAGGLVMITDSIPLLRRFSPFFNEKYYLLHPGHDLVTQEFDPIAVNEIFYATEEDRILYKLMSAIKDFDYEHKKWVPNRLLTNDEFHRYFTRHPEAIINNLKIAEQCPYSISNEGWIFPKPDNSLYPLLKTKMRDLDRVEKTRLEYEYQVIRDTGFEPYFSLVYHLKEFARQRGIGMNVRGSAASSFILYVLGLSVVNPIKYSLPFERFLNPKRTEPPDIDVDVEYNQREQLIKEIFDKFGADHVAHIAMINRFQRRARFRNTARAYGISAQEIKNIHNHQGEDLIKYINELAGRIDNYPNYFSCHPSGIILTPENICHYAPLYPSPAGQITHFDKDGLEIVGLVKLDILGVRGFPALFQINPVREILSLTGMRDGGIKPPSALFGNNRRLKSAVFSNGIKESIDFHDPKVYETISRGKTLGCFQIESPLVRQFLKKIKPKTLLDIANAIAIIRPGPSRGGMKQRFLRRLKGEEPVDYPHPSLKNALAETLGVPVYQEQILQIAHDFAAFSLSDGDMLRRAMTKDRVSKRMQELEELFFRKARQIGYQKQEIMKVWERIYSFSAFGFNKAHAVTYGTLAYLSAYQKLYEPINFFCRMINNKGGYYTTHAYINEARRWGIKILDPDVNLSQDQFTIYRSSLITGLNEIKNLSAGTIRRIIKYQPFKCAEDFFNLVKPSIEEGIALIKSCAMDGFNYTHPQLNFLFLIYKSAKVKPERIYENIPPLQDFTFVEKKIDQLNTLSFLPQNHILEIFCPHRSRKITDLVPGYRSSITGTPIVQSIIRTRNNRLMSFVTLDDETGTVDAVIFPDHFRRHPSSLIVQIEGVIKDDAFIASDYRPLLMTDNR</sequence>
<dbReference type="Pfam" id="PF17657">
    <property type="entry name" value="DNA_pol3_finger"/>
    <property type="match status" value="1"/>
</dbReference>
<comment type="caution">
    <text evidence="11">The sequence shown here is derived from an EMBL/GenBank/DDBJ whole genome shotgun (WGS) entry which is preliminary data.</text>
</comment>
<keyword evidence="2" id="KW-0808">Transferase</keyword>
<keyword evidence="4" id="KW-0235">DNA replication</keyword>
<dbReference type="InterPro" id="IPR011708">
    <property type="entry name" value="DNA_pol3_alpha_NTPase_dom"/>
</dbReference>
<dbReference type="InterPro" id="IPR004805">
    <property type="entry name" value="DnaE2/DnaE/PolC"/>
</dbReference>
<evidence type="ECO:0000259" key="7">
    <source>
        <dbReference type="Pfam" id="PF02811"/>
    </source>
</evidence>
<evidence type="ECO:0000256" key="6">
    <source>
        <dbReference type="ARBA" id="ARBA00049244"/>
    </source>
</evidence>
<organism evidence="11 12">
    <name type="scientific">candidate division WOR-3 bacterium RBG_13_43_14</name>
    <dbReference type="NCBI Taxonomy" id="1802590"/>
    <lineage>
        <taxon>Bacteria</taxon>
        <taxon>Bacteria division WOR-3</taxon>
    </lineage>
</organism>
<dbReference type="EC" id="2.7.7.7" evidence="1"/>
<dbReference type="InterPro" id="IPR029460">
    <property type="entry name" value="DNAPol_HHH"/>
</dbReference>
<dbReference type="InterPro" id="IPR004013">
    <property type="entry name" value="PHP_dom"/>
</dbReference>
<evidence type="ECO:0000259" key="10">
    <source>
        <dbReference type="Pfam" id="PF17657"/>
    </source>
</evidence>
<dbReference type="GO" id="GO:0003887">
    <property type="term" value="F:DNA-directed DNA polymerase activity"/>
    <property type="evidence" value="ECO:0007669"/>
    <property type="project" value="UniProtKB-KW"/>
</dbReference>
<gene>
    <name evidence="11" type="ORF">A2Y85_08165</name>
</gene>
<dbReference type="Proteomes" id="UP000177025">
    <property type="component" value="Unassembled WGS sequence"/>
</dbReference>
<dbReference type="PANTHER" id="PTHR32294">
    <property type="entry name" value="DNA POLYMERASE III SUBUNIT ALPHA"/>
    <property type="match status" value="1"/>
</dbReference>
<dbReference type="GO" id="GO:0006260">
    <property type="term" value="P:DNA replication"/>
    <property type="evidence" value="ECO:0007669"/>
    <property type="project" value="UniProtKB-KW"/>
</dbReference>
<evidence type="ECO:0000256" key="5">
    <source>
        <dbReference type="ARBA" id="ARBA00022932"/>
    </source>
</evidence>
<dbReference type="Pfam" id="PF07733">
    <property type="entry name" value="DNA_pol3_alpha"/>
    <property type="match status" value="1"/>
</dbReference>
<feature type="domain" description="PHP" evidence="7">
    <location>
        <begin position="11"/>
        <end position="100"/>
    </location>
</feature>
<evidence type="ECO:0000259" key="9">
    <source>
        <dbReference type="Pfam" id="PF14579"/>
    </source>
</evidence>
<dbReference type="Pfam" id="PF02811">
    <property type="entry name" value="PHP"/>
    <property type="match status" value="1"/>
</dbReference>
<keyword evidence="5" id="KW-0239">DNA-directed DNA polymerase</keyword>
<evidence type="ECO:0000256" key="4">
    <source>
        <dbReference type="ARBA" id="ARBA00022705"/>
    </source>
</evidence>
<dbReference type="EMBL" id="MEUM01000122">
    <property type="protein sequence ID" value="OGC40687.1"/>
    <property type="molecule type" value="Genomic_DNA"/>
</dbReference>
<dbReference type="CDD" id="cd04485">
    <property type="entry name" value="DnaE_OBF"/>
    <property type="match status" value="1"/>
</dbReference>
<dbReference type="Pfam" id="PF14579">
    <property type="entry name" value="HHH_6"/>
    <property type="match status" value="1"/>
</dbReference>
<evidence type="ECO:0000313" key="11">
    <source>
        <dbReference type="EMBL" id="OGC40687.1"/>
    </source>
</evidence>
<evidence type="ECO:0000259" key="8">
    <source>
        <dbReference type="Pfam" id="PF07733"/>
    </source>
</evidence>
<dbReference type="Gene3D" id="3.20.20.140">
    <property type="entry name" value="Metal-dependent hydrolases"/>
    <property type="match status" value="2"/>
</dbReference>
<dbReference type="GO" id="GO:0008408">
    <property type="term" value="F:3'-5' exonuclease activity"/>
    <property type="evidence" value="ECO:0007669"/>
    <property type="project" value="InterPro"/>
</dbReference>
<feature type="domain" description="DNA polymerase helix-hairpin-helix motif" evidence="9">
    <location>
        <begin position="727"/>
        <end position="808"/>
    </location>
</feature>